<evidence type="ECO:0000256" key="9">
    <source>
        <dbReference type="SAM" id="Phobius"/>
    </source>
</evidence>
<evidence type="ECO:0000256" key="8">
    <source>
        <dbReference type="SAM" id="MobiDB-lite"/>
    </source>
</evidence>
<dbReference type="InterPro" id="IPR050482">
    <property type="entry name" value="Sensor_HK_TwoCompSys"/>
</dbReference>
<dbReference type="RefSeq" id="WP_275712430.1">
    <property type="nucleotide sequence ID" value="NZ_JAKLTN010000007.1"/>
</dbReference>
<evidence type="ECO:0000256" key="4">
    <source>
        <dbReference type="ARBA" id="ARBA00022553"/>
    </source>
</evidence>
<evidence type="ECO:0000256" key="6">
    <source>
        <dbReference type="ARBA" id="ARBA00022777"/>
    </source>
</evidence>
<keyword evidence="7" id="KW-0902">Two-component regulatory system</keyword>
<name>A0ABS9K765_9RHOO</name>
<dbReference type="SMART" id="SM00387">
    <property type="entry name" value="HATPase_c"/>
    <property type="match status" value="1"/>
</dbReference>
<dbReference type="PANTHER" id="PTHR24421">
    <property type="entry name" value="NITRATE/NITRITE SENSOR PROTEIN NARX-RELATED"/>
    <property type="match status" value="1"/>
</dbReference>
<dbReference type="CDD" id="cd16917">
    <property type="entry name" value="HATPase_UhpB-NarQ-NarX-like"/>
    <property type="match status" value="1"/>
</dbReference>
<feature type="region of interest" description="Disordered" evidence="8">
    <location>
        <begin position="400"/>
        <end position="420"/>
    </location>
</feature>
<organism evidence="12 13">
    <name type="scientific">Dechloromonas hankyongensis</name>
    <dbReference type="NCBI Taxonomy" id="2908002"/>
    <lineage>
        <taxon>Bacteria</taxon>
        <taxon>Pseudomonadati</taxon>
        <taxon>Pseudomonadota</taxon>
        <taxon>Betaproteobacteria</taxon>
        <taxon>Rhodocyclales</taxon>
        <taxon>Azonexaceae</taxon>
        <taxon>Dechloromonas</taxon>
    </lineage>
</organism>
<keyword evidence="9" id="KW-0812">Transmembrane</keyword>
<evidence type="ECO:0000259" key="10">
    <source>
        <dbReference type="PROSITE" id="PS50109"/>
    </source>
</evidence>
<proteinExistence type="predicted"/>
<dbReference type="InterPro" id="IPR036890">
    <property type="entry name" value="HATPase_C_sf"/>
</dbReference>
<evidence type="ECO:0000313" key="12">
    <source>
        <dbReference type="EMBL" id="MCG2579003.1"/>
    </source>
</evidence>
<keyword evidence="5" id="KW-0808">Transferase</keyword>
<dbReference type="InterPro" id="IPR005467">
    <property type="entry name" value="His_kinase_dom"/>
</dbReference>
<evidence type="ECO:0000259" key="11">
    <source>
        <dbReference type="PROSITE" id="PS50885"/>
    </source>
</evidence>
<reference evidence="12" key="1">
    <citation type="submission" date="2022-01" db="EMBL/GenBank/DDBJ databases">
        <authorList>
            <person name="Jo J.-H."/>
            <person name="Im W.-T."/>
        </authorList>
    </citation>
    <scope>NUCLEOTIDE SEQUENCE</scope>
    <source>
        <strain evidence="12">XY25</strain>
    </source>
</reference>
<dbReference type="InterPro" id="IPR003660">
    <property type="entry name" value="HAMP_dom"/>
</dbReference>
<keyword evidence="6 12" id="KW-0418">Kinase</keyword>
<dbReference type="SUPFAM" id="SSF55874">
    <property type="entry name" value="ATPase domain of HSP90 chaperone/DNA topoisomerase II/histidine kinase"/>
    <property type="match status" value="1"/>
</dbReference>
<dbReference type="SMART" id="SM00304">
    <property type="entry name" value="HAMP"/>
    <property type="match status" value="1"/>
</dbReference>
<protein>
    <recommendedName>
        <fullName evidence="3">histidine kinase</fullName>
        <ecNumber evidence="3">2.7.13.3</ecNumber>
    </recommendedName>
</protein>
<evidence type="ECO:0000256" key="2">
    <source>
        <dbReference type="ARBA" id="ARBA00004370"/>
    </source>
</evidence>
<feature type="transmembrane region" description="Helical" evidence="9">
    <location>
        <begin position="165"/>
        <end position="183"/>
    </location>
</feature>
<feature type="transmembrane region" description="Helical" evidence="9">
    <location>
        <begin position="16"/>
        <end position="37"/>
    </location>
</feature>
<dbReference type="Pfam" id="PF00672">
    <property type="entry name" value="HAMP"/>
    <property type="match status" value="1"/>
</dbReference>
<accession>A0ABS9K765</accession>
<comment type="catalytic activity">
    <reaction evidence="1">
        <text>ATP + protein L-histidine = ADP + protein N-phospho-L-histidine.</text>
        <dbReference type="EC" id="2.7.13.3"/>
    </reaction>
</comment>
<dbReference type="InterPro" id="IPR011712">
    <property type="entry name" value="Sig_transdc_His_kin_sub3_dim/P"/>
</dbReference>
<dbReference type="Gene3D" id="3.30.565.10">
    <property type="entry name" value="Histidine kinase-like ATPase, C-terminal domain"/>
    <property type="match status" value="1"/>
</dbReference>
<evidence type="ECO:0000256" key="3">
    <source>
        <dbReference type="ARBA" id="ARBA00012438"/>
    </source>
</evidence>
<dbReference type="Gene3D" id="1.20.5.1930">
    <property type="match status" value="1"/>
</dbReference>
<evidence type="ECO:0000313" key="13">
    <source>
        <dbReference type="Proteomes" id="UP001165384"/>
    </source>
</evidence>
<keyword evidence="4" id="KW-0597">Phosphoprotein</keyword>
<dbReference type="GO" id="GO:0016301">
    <property type="term" value="F:kinase activity"/>
    <property type="evidence" value="ECO:0007669"/>
    <property type="project" value="UniProtKB-KW"/>
</dbReference>
<dbReference type="Proteomes" id="UP001165384">
    <property type="component" value="Unassembled WGS sequence"/>
</dbReference>
<keyword evidence="13" id="KW-1185">Reference proteome</keyword>
<evidence type="ECO:0000256" key="5">
    <source>
        <dbReference type="ARBA" id="ARBA00022679"/>
    </source>
</evidence>
<gene>
    <name evidence="12" type="ORF">LZ012_18585</name>
</gene>
<dbReference type="Pfam" id="PF07730">
    <property type="entry name" value="HisKA_3"/>
    <property type="match status" value="1"/>
</dbReference>
<evidence type="ECO:0000256" key="1">
    <source>
        <dbReference type="ARBA" id="ARBA00000085"/>
    </source>
</evidence>
<feature type="domain" description="Histidine kinase" evidence="10">
    <location>
        <begin position="262"/>
        <end position="456"/>
    </location>
</feature>
<dbReference type="EC" id="2.7.13.3" evidence="3"/>
<keyword evidence="9" id="KW-0472">Membrane</keyword>
<dbReference type="Pfam" id="PF02518">
    <property type="entry name" value="HATPase_c"/>
    <property type="match status" value="1"/>
</dbReference>
<sequence length="466" mass="51350">MLAAPYQRPLDLKRHLLVRVGLFALFVLFLGATVTLLETRYRVREDIQRTGFTIRQLITDEIRRNSLSYNRTLGDIGLDLDVVKPIGQQLNFCIGLTDIYDHVVDRQCFARATAVPEALQDVMRWVIGGDAVYYGSVGQYPGITVGELLVTPNYGSEVLELAKKLGNLLAVSVLILFLSFFVYRPVRNALAPSAAILNTLSRMEQGDLAARMPAFALIELNHIGQGFNHLADRLEGTIRSQQRLAHRLLSAREEERQHLARELHDEFGQYLASLSAEAAFARELADEGVPELRPCADSISKTTEHMMEVLQQILHRLRPIGLEEFGLGPSLQELIDGWNRRSRDTRFTYTADADLDGLPDDINVSVYRIIQEAVTNAVRHGQPEHVAVTLQRGPAGLALEIRDDGQGSPPPDSAGKPAGFGRLGMEERVLALGGSLDIRPAPGRGTLVSVRFPLPGLGATTEGVLA</sequence>
<dbReference type="CDD" id="cd06225">
    <property type="entry name" value="HAMP"/>
    <property type="match status" value="1"/>
</dbReference>
<dbReference type="InterPro" id="IPR003594">
    <property type="entry name" value="HATPase_dom"/>
</dbReference>
<comment type="subcellular location">
    <subcellularLocation>
        <location evidence="2">Membrane</location>
    </subcellularLocation>
</comment>
<feature type="domain" description="HAMP" evidence="11">
    <location>
        <begin position="187"/>
        <end position="239"/>
    </location>
</feature>
<comment type="caution">
    <text evidence="12">The sequence shown here is derived from an EMBL/GenBank/DDBJ whole genome shotgun (WGS) entry which is preliminary data.</text>
</comment>
<dbReference type="EMBL" id="JAKLTN010000007">
    <property type="protein sequence ID" value="MCG2579003.1"/>
    <property type="molecule type" value="Genomic_DNA"/>
</dbReference>
<keyword evidence="9" id="KW-1133">Transmembrane helix</keyword>
<dbReference type="PROSITE" id="PS50885">
    <property type="entry name" value="HAMP"/>
    <property type="match status" value="1"/>
</dbReference>
<dbReference type="PANTHER" id="PTHR24421:SF58">
    <property type="entry name" value="SIGNAL TRANSDUCTION HISTIDINE-PROTEIN KINASE_PHOSPHATASE UHPB"/>
    <property type="match status" value="1"/>
</dbReference>
<dbReference type="PROSITE" id="PS50109">
    <property type="entry name" value="HIS_KIN"/>
    <property type="match status" value="1"/>
</dbReference>
<evidence type="ECO:0000256" key="7">
    <source>
        <dbReference type="ARBA" id="ARBA00023012"/>
    </source>
</evidence>